<feature type="region of interest" description="Disordered" evidence="1">
    <location>
        <begin position="84"/>
        <end position="116"/>
    </location>
</feature>
<dbReference type="InterPro" id="IPR021401">
    <property type="entry name" value="DUF3040"/>
</dbReference>
<reference evidence="3" key="1">
    <citation type="submission" date="2020-05" db="EMBL/GenBank/DDBJ databases">
        <authorList>
            <person name="Chiriac C."/>
            <person name="Salcher M."/>
            <person name="Ghai R."/>
            <person name="Kavagutti S V."/>
        </authorList>
    </citation>
    <scope>NUCLEOTIDE SEQUENCE</scope>
</reference>
<dbReference type="Pfam" id="PF11239">
    <property type="entry name" value="DUF3040"/>
    <property type="match status" value="1"/>
</dbReference>
<evidence type="ECO:0000256" key="2">
    <source>
        <dbReference type="SAM" id="Phobius"/>
    </source>
</evidence>
<dbReference type="AlphaFoldDB" id="A0A6J6GBD1"/>
<sequence length="116" mass="12203">MALSEEERRVLDEMERQLRASSSDVVTVPLSRRVNATAAVLGVIIVIAGIGILLAGIVTGLTPLGVAGFVAMVTGVLVALKRDDSAPTAPRAPRTPTAPTASRIEDRWDKRMGGDL</sequence>
<feature type="compositionally biased region" description="Low complexity" evidence="1">
    <location>
        <begin position="86"/>
        <end position="101"/>
    </location>
</feature>
<dbReference type="EMBL" id="CAEZUE010000135">
    <property type="protein sequence ID" value="CAB4598457.1"/>
    <property type="molecule type" value="Genomic_DNA"/>
</dbReference>
<protein>
    <submittedName>
        <fullName evidence="3">Unannotated protein</fullName>
    </submittedName>
</protein>
<proteinExistence type="predicted"/>
<feature type="transmembrane region" description="Helical" evidence="2">
    <location>
        <begin position="64"/>
        <end position="80"/>
    </location>
</feature>
<gene>
    <name evidence="3" type="ORF">UFOPK1788_00938</name>
</gene>
<feature type="transmembrane region" description="Helical" evidence="2">
    <location>
        <begin position="38"/>
        <end position="58"/>
    </location>
</feature>
<organism evidence="3">
    <name type="scientific">freshwater metagenome</name>
    <dbReference type="NCBI Taxonomy" id="449393"/>
    <lineage>
        <taxon>unclassified sequences</taxon>
        <taxon>metagenomes</taxon>
        <taxon>ecological metagenomes</taxon>
    </lineage>
</organism>
<keyword evidence="2" id="KW-0472">Membrane</keyword>
<keyword evidence="2" id="KW-0812">Transmembrane</keyword>
<keyword evidence="2" id="KW-1133">Transmembrane helix</keyword>
<name>A0A6J6GBD1_9ZZZZ</name>
<evidence type="ECO:0000313" key="3">
    <source>
        <dbReference type="EMBL" id="CAB4598457.1"/>
    </source>
</evidence>
<accession>A0A6J6GBD1</accession>
<evidence type="ECO:0000256" key="1">
    <source>
        <dbReference type="SAM" id="MobiDB-lite"/>
    </source>
</evidence>
<feature type="compositionally biased region" description="Basic and acidic residues" evidence="1">
    <location>
        <begin position="103"/>
        <end position="116"/>
    </location>
</feature>